<evidence type="ECO:0000313" key="1">
    <source>
        <dbReference type="EMBL" id="AKF04670.1"/>
    </source>
</evidence>
<accession>A0A0F6YH63</accession>
<dbReference type="PROSITE" id="PS51257">
    <property type="entry name" value="PROKAR_LIPOPROTEIN"/>
    <property type="match status" value="1"/>
</dbReference>
<proteinExistence type="predicted"/>
<sequence>MSELDRLARVVALVIFGVALAGCGPGGAWIATMVAVLALVLGACSESREATRDAGVAQDARVVGTDARVGEDAGRRDAEVDAGGSWDTCCNDGRVDTCFCPGGASCNYGLGLVVCADGRCTYDHTGDPELFCSAPDGGLPDAGEPGEWERCCNAEGRVDLCFCPAGAVCNYGLFEDCGEGYCASPPGSGCPG</sequence>
<dbReference type="EMBL" id="CP011125">
    <property type="protein sequence ID" value="AKF04670.1"/>
    <property type="molecule type" value="Genomic_DNA"/>
</dbReference>
<dbReference type="AlphaFoldDB" id="A0A0F6YH63"/>
<dbReference type="Proteomes" id="UP000034883">
    <property type="component" value="Chromosome"/>
</dbReference>
<dbReference type="KEGG" id="samy:DB32_001819"/>
<evidence type="ECO:0000313" key="2">
    <source>
        <dbReference type="Proteomes" id="UP000034883"/>
    </source>
</evidence>
<organism evidence="1 2">
    <name type="scientific">Sandaracinus amylolyticus</name>
    <dbReference type="NCBI Taxonomy" id="927083"/>
    <lineage>
        <taxon>Bacteria</taxon>
        <taxon>Pseudomonadati</taxon>
        <taxon>Myxococcota</taxon>
        <taxon>Polyangia</taxon>
        <taxon>Polyangiales</taxon>
        <taxon>Sandaracinaceae</taxon>
        <taxon>Sandaracinus</taxon>
    </lineage>
</organism>
<gene>
    <name evidence="1" type="ORF">DB32_001819</name>
</gene>
<name>A0A0F6YH63_9BACT</name>
<reference evidence="1 2" key="1">
    <citation type="submission" date="2015-03" db="EMBL/GenBank/DDBJ databases">
        <title>Genome assembly of Sandaracinus amylolyticus DSM 53668.</title>
        <authorList>
            <person name="Sharma G."/>
            <person name="Subramanian S."/>
        </authorList>
    </citation>
    <scope>NUCLEOTIDE SEQUENCE [LARGE SCALE GENOMIC DNA]</scope>
    <source>
        <strain evidence="1 2">DSM 53668</strain>
    </source>
</reference>
<protein>
    <submittedName>
        <fullName evidence="1">Uncharacterized protein</fullName>
    </submittedName>
</protein>
<dbReference type="RefSeq" id="WP_053231986.1">
    <property type="nucleotide sequence ID" value="NZ_CP011125.1"/>
</dbReference>
<dbReference type="STRING" id="927083.DB32_001819"/>
<keyword evidence="2" id="KW-1185">Reference proteome</keyword>